<keyword evidence="1" id="KW-0479">Metal-binding</keyword>
<dbReference type="PANTHER" id="PTHR46453:SF4">
    <property type="entry name" value="PHD FINGER PROTEIN 24"/>
    <property type="match status" value="1"/>
</dbReference>
<sequence>MSKKQTVEQVQKASVVVSAFKDGLKDKGSTRNRAEPPRSKPEVEETSQGQDEELAGGLEPKTQEAKKNQAAWERLRDGKGVEPEELEWNDRATPPAFNRPKRQLGDDESIDINLHEKEEVVNDEMCDVCEVWTADDLYPCRICTRVFHDGCLRRMACLSPSSIQELKESAHTTVGWSCQYCDNVNLLLTDEEMFSLKEVFRQCRIIPESCLTLDDFLHYKHYIHKQIFDEQMNEEKEELVVLQFSALDGDKKGQVEWTDFLYHESLLVLQRFRSENSLLRLLTAKEHVRARSCFLSLDQNQTGLITGAECRRAQNSWFCKNSKESQSCNVSISHVGPISESSPASRGRGRAQEKTLLSREQEENRRVDWKTFLRENAIYILAARPNSAAIHLRPTI</sequence>
<evidence type="ECO:0000259" key="5">
    <source>
        <dbReference type="Pfam" id="PF16744"/>
    </source>
</evidence>
<comment type="caution">
    <text evidence="6">The sequence shown here is derived from an EMBL/GenBank/DDBJ whole genome shotgun (WGS) entry which is preliminary data.</text>
</comment>
<dbReference type="GO" id="GO:0005737">
    <property type="term" value="C:cytoplasm"/>
    <property type="evidence" value="ECO:0007669"/>
    <property type="project" value="TreeGrafter"/>
</dbReference>
<evidence type="ECO:0000313" key="7">
    <source>
        <dbReference type="Proteomes" id="UP000287033"/>
    </source>
</evidence>
<dbReference type="InterPro" id="IPR031946">
    <property type="entry name" value="KIAA1045_Zf_RING"/>
</dbReference>
<feature type="compositionally biased region" description="Basic and acidic residues" evidence="4">
    <location>
        <begin position="61"/>
        <end position="82"/>
    </location>
</feature>
<dbReference type="EMBL" id="BEZZ01000707">
    <property type="protein sequence ID" value="GCC35476.1"/>
    <property type="molecule type" value="Genomic_DNA"/>
</dbReference>
<evidence type="ECO:0000256" key="3">
    <source>
        <dbReference type="ARBA" id="ARBA00022833"/>
    </source>
</evidence>
<dbReference type="OrthoDB" id="9978298at2759"/>
<dbReference type="InterPro" id="IPR013083">
    <property type="entry name" value="Znf_RING/FYVE/PHD"/>
</dbReference>
<name>A0A401SYT4_CHIPU</name>
<dbReference type="PANTHER" id="PTHR46453">
    <property type="entry name" value="PROTEIN KINASE C-BINDING PROTEIN 1"/>
    <property type="match status" value="1"/>
</dbReference>
<feature type="region of interest" description="Disordered" evidence="4">
    <location>
        <begin position="1"/>
        <end position="104"/>
    </location>
</feature>
<evidence type="ECO:0000256" key="2">
    <source>
        <dbReference type="ARBA" id="ARBA00022771"/>
    </source>
</evidence>
<keyword evidence="2" id="KW-0863">Zinc-finger</keyword>
<dbReference type="InterPro" id="IPR011011">
    <property type="entry name" value="Znf_FYVE_PHD"/>
</dbReference>
<keyword evidence="3" id="KW-0862">Zinc</keyword>
<dbReference type="SUPFAM" id="SSF47473">
    <property type="entry name" value="EF-hand"/>
    <property type="match status" value="1"/>
</dbReference>
<feature type="compositionally biased region" description="Basic and acidic residues" evidence="4">
    <location>
        <begin position="350"/>
        <end position="360"/>
    </location>
</feature>
<feature type="compositionally biased region" description="Basic and acidic residues" evidence="4">
    <location>
        <begin position="22"/>
        <end position="43"/>
    </location>
</feature>
<feature type="region of interest" description="Disordered" evidence="4">
    <location>
        <begin position="334"/>
        <end position="360"/>
    </location>
</feature>
<dbReference type="Pfam" id="PF16744">
    <property type="entry name" value="zf-RING_15"/>
    <property type="match status" value="1"/>
</dbReference>
<dbReference type="GO" id="GO:0003714">
    <property type="term" value="F:transcription corepressor activity"/>
    <property type="evidence" value="ECO:0007669"/>
    <property type="project" value="TreeGrafter"/>
</dbReference>
<keyword evidence="7" id="KW-1185">Reference proteome</keyword>
<dbReference type="OMA" id="KGHIEWQ"/>
<dbReference type="InterPro" id="IPR011992">
    <property type="entry name" value="EF-hand-dom_pair"/>
</dbReference>
<accession>A0A401SYT4</accession>
<dbReference type="Gene3D" id="1.10.238.10">
    <property type="entry name" value="EF-hand"/>
    <property type="match status" value="1"/>
</dbReference>
<evidence type="ECO:0000313" key="6">
    <source>
        <dbReference type="EMBL" id="GCC35476.1"/>
    </source>
</evidence>
<dbReference type="Proteomes" id="UP000287033">
    <property type="component" value="Unassembled WGS sequence"/>
</dbReference>
<dbReference type="GO" id="GO:0008270">
    <property type="term" value="F:zinc ion binding"/>
    <property type="evidence" value="ECO:0007669"/>
    <property type="project" value="UniProtKB-KW"/>
</dbReference>
<dbReference type="GO" id="GO:0005634">
    <property type="term" value="C:nucleus"/>
    <property type="evidence" value="ECO:0007669"/>
    <property type="project" value="TreeGrafter"/>
</dbReference>
<proteinExistence type="predicted"/>
<dbReference type="Gene3D" id="3.30.40.10">
    <property type="entry name" value="Zinc/RING finger domain, C3HC4 (zinc finger)"/>
    <property type="match status" value="1"/>
</dbReference>
<dbReference type="SUPFAM" id="SSF57903">
    <property type="entry name" value="FYVE/PHD zinc finger"/>
    <property type="match status" value="1"/>
</dbReference>
<protein>
    <recommendedName>
        <fullName evidence="5">KIAA1045 RING finger domain-containing protein</fullName>
    </recommendedName>
</protein>
<dbReference type="AlphaFoldDB" id="A0A401SYT4"/>
<gene>
    <name evidence="6" type="ORF">chiPu_0013961</name>
</gene>
<evidence type="ECO:0000256" key="1">
    <source>
        <dbReference type="ARBA" id="ARBA00022723"/>
    </source>
</evidence>
<evidence type="ECO:0000256" key="4">
    <source>
        <dbReference type="SAM" id="MobiDB-lite"/>
    </source>
</evidence>
<organism evidence="6 7">
    <name type="scientific">Chiloscyllium punctatum</name>
    <name type="common">Brownbanded bambooshark</name>
    <name type="synonym">Hemiscyllium punctatum</name>
    <dbReference type="NCBI Taxonomy" id="137246"/>
    <lineage>
        <taxon>Eukaryota</taxon>
        <taxon>Metazoa</taxon>
        <taxon>Chordata</taxon>
        <taxon>Craniata</taxon>
        <taxon>Vertebrata</taxon>
        <taxon>Chondrichthyes</taxon>
        <taxon>Elasmobranchii</taxon>
        <taxon>Galeomorphii</taxon>
        <taxon>Galeoidea</taxon>
        <taxon>Orectolobiformes</taxon>
        <taxon>Hemiscylliidae</taxon>
        <taxon>Chiloscyllium</taxon>
    </lineage>
</organism>
<reference evidence="6 7" key="1">
    <citation type="journal article" date="2018" name="Nat. Ecol. Evol.">
        <title>Shark genomes provide insights into elasmobranch evolution and the origin of vertebrates.</title>
        <authorList>
            <person name="Hara Y"/>
            <person name="Yamaguchi K"/>
            <person name="Onimaru K"/>
            <person name="Kadota M"/>
            <person name="Koyanagi M"/>
            <person name="Keeley SD"/>
            <person name="Tatsumi K"/>
            <person name="Tanaka K"/>
            <person name="Motone F"/>
            <person name="Kageyama Y"/>
            <person name="Nozu R"/>
            <person name="Adachi N"/>
            <person name="Nishimura O"/>
            <person name="Nakagawa R"/>
            <person name="Tanegashima C"/>
            <person name="Kiyatake I"/>
            <person name="Matsumoto R"/>
            <person name="Murakumo K"/>
            <person name="Nishida K"/>
            <person name="Terakita A"/>
            <person name="Kuratani S"/>
            <person name="Sato K"/>
            <person name="Hyodo S Kuraku.S."/>
        </authorList>
    </citation>
    <scope>NUCLEOTIDE SEQUENCE [LARGE SCALE GENOMIC DNA]</scope>
</reference>
<feature type="domain" description="KIAA1045 RING finger" evidence="5">
    <location>
        <begin position="120"/>
        <end position="191"/>
    </location>
</feature>